<dbReference type="AlphaFoldDB" id="A0AAD5TZ91"/>
<protein>
    <recommendedName>
        <fullName evidence="2">Alginate lyase 2 domain-containing protein</fullName>
    </recommendedName>
</protein>
<feature type="non-terminal residue" evidence="3">
    <location>
        <position position="1"/>
    </location>
</feature>
<feature type="chain" id="PRO_5042159156" description="Alginate lyase 2 domain-containing protein" evidence="1">
    <location>
        <begin position="28"/>
        <end position="301"/>
    </location>
</feature>
<dbReference type="InterPro" id="IPR014895">
    <property type="entry name" value="Alginate_lyase_2"/>
</dbReference>
<evidence type="ECO:0000313" key="4">
    <source>
        <dbReference type="Proteomes" id="UP001211065"/>
    </source>
</evidence>
<evidence type="ECO:0000259" key="2">
    <source>
        <dbReference type="Pfam" id="PF08787"/>
    </source>
</evidence>
<dbReference type="InterPro" id="IPR013320">
    <property type="entry name" value="ConA-like_dom_sf"/>
</dbReference>
<name>A0AAD5TZ91_9FUNG</name>
<dbReference type="Proteomes" id="UP001211065">
    <property type="component" value="Unassembled WGS sequence"/>
</dbReference>
<reference evidence="3" key="1">
    <citation type="submission" date="2020-05" db="EMBL/GenBank/DDBJ databases">
        <title>Phylogenomic resolution of chytrid fungi.</title>
        <authorList>
            <person name="Stajich J.E."/>
            <person name="Amses K."/>
            <person name="Simmons R."/>
            <person name="Seto K."/>
            <person name="Myers J."/>
            <person name="Bonds A."/>
            <person name="Quandt C.A."/>
            <person name="Barry K."/>
            <person name="Liu P."/>
            <person name="Grigoriev I."/>
            <person name="Longcore J.E."/>
            <person name="James T.Y."/>
        </authorList>
    </citation>
    <scope>NUCLEOTIDE SEQUENCE</scope>
    <source>
        <strain evidence="3">JEL0476</strain>
    </source>
</reference>
<evidence type="ECO:0000313" key="3">
    <source>
        <dbReference type="EMBL" id="KAJ3217972.1"/>
    </source>
</evidence>
<keyword evidence="4" id="KW-1185">Reference proteome</keyword>
<organism evidence="3 4">
    <name type="scientific">Clydaea vesicula</name>
    <dbReference type="NCBI Taxonomy" id="447962"/>
    <lineage>
        <taxon>Eukaryota</taxon>
        <taxon>Fungi</taxon>
        <taxon>Fungi incertae sedis</taxon>
        <taxon>Chytridiomycota</taxon>
        <taxon>Chytridiomycota incertae sedis</taxon>
        <taxon>Chytridiomycetes</taxon>
        <taxon>Lobulomycetales</taxon>
        <taxon>Lobulomycetaceae</taxon>
        <taxon>Clydaea</taxon>
    </lineage>
</organism>
<proteinExistence type="predicted"/>
<evidence type="ECO:0000256" key="1">
    <source>
        <dbReference type="SAM" id="SignalP"/>
    </source>
</evidence>
<dbReference type="Pfam" id="PF08787">
    <property type="entry name" value="Alginate_lyase2"/>
    <property type="match status" value="1"/>
</dbReference>
<sequence>MFITCCNRFNFMLYTLFLAAIITSASKKSVPIPASSFAKSDNPLRQPFSLHNWTLQLPIGVGSDFETVRNPLLSEPGYGNDFFHLNKPGNAYVFHTPVLPENGVSSENSAFTRTELREMNHTNNKLEASWDTVKGVHYMKVTQSINSISSSTEGKLINFQIHSDCCAVLTVRLFSKPETGVLLFADFDKFANGSLTKIIGADKYPLIENYVLGTIFDLEVVVDNGLVYVYLNGVLKSPKEGYRSNLLAVYFKAGSYSQNVPSATIPATAVNEVSIYKMELYHGDGPYTPPTPSNPTIDSDY</sequence>
<feature type="signal peptide" evidence="1">
    <location>
        <begin position="1"/>
        <end position="27"/>
    </location>
</feature>
<dbReference type="SUPFAM" id="SSF49899">
    <property type="entry name" value="Concanavalin A-like lectins/glucanases"/>
    <property type="match status" value="1"/>
</dbReference>
<feature type="domain" description="Alginate lyase 2" evidence="2">
    <location>
        <begin position="48"/>
        <end position="282"/>
    </location>
</feature>
<dbReference type="Gene3D" id="2.60.120.200">
    <property type="match status" value="1"/>
</dbReference>
<comment type="caution">
    <text evidence="3">The sequence shown here is derived from an EMBL/GenBank/DDBJ whole genome shotgun (WGS) entry which is preliminary data.</text>
</comment>
<accession>A0AAD5TZ91</accession>
<gene>
    <name evidence="3" type="ORF">HK099_005282</name>
</gene>
<dbReference type="EMBL" id="JADGJW010000401">
    <property type="protein sequence ID" value="KAJ3217972.1"/>
    <property type="molecule type" value="Genomic_DNA"/>
</dbReference>
<keyword evidence="1" id="KW-0732">Signal</keyword>